<dbReference type="InterPro" id="IPR036412">
    <property type="entry name" value="HAD-like_sf"/>
</dbReference>
<protein>
    <submittedName>
        <fullName evidence="1">Hydrolase</fullName>
    </submittedName>
</protein>
<dbReference type="SFLD" id="SFLDG01129">
    <property type="entry name" value="C1.5:_HAD__Beta-PGM__Phosphata"/>
    <property type="match status" value="1"/>
</dbReference>
<keyword evidence="1" id="KW-0378">Hydrolase</keyword>
<evidence type="ECO:0000313" key="2">
    <source>
        <dbReference type="Proteomes" id="UP000599074"/>
    </source>
</evidence>
<dbReference type="InterPro" id="IPR023198">
    <property type="entry name" value="PGP-like_dom2"/>
</dbReference>
<accession>A0A8J3THU5</accession>
<comment type="caution">
    <text evidence="1">The sequence shown here is derived from an EMBL/GenBank/DDBJ whole genome shotgun (WGS) entry which is preliminary data.</text>
</comment>
<dbReference type="SUPFAM" id="SSF56784">
    <property type="entry name" value="HAD-like"/>
    <property type="match status" value="1"/>
</dbReference>
<dbReference type="GO" id="GO:0008967">
    <property type="term" value="F:phosphoglycolate phosphatase activity"/>
    <property type="evidence" value="ECO:0007669"/>
    <property type="project" value="TreeGrafter"/>
</dbReference>
<keyword evidence="2" id="KW-1185">Reference proteome</keyword>
<dbReference type="Pfam" id="PF13419">
    <property type="entry name" value="HAD_2"/>
    <property type="match status" value="1"/>
</dbReference>
<dbReference type="InterPro" id="IPR041492">
    <property type="entry name" value="HAD_2"/>
</dbReference>
<dbReference type="Gene3D" id="1.10.150.240">
    <property type="entry name" value="Putative phosphatase, domain 2"/>
    <property type="match status" value="1"/>
</dbReference>
<dbReference type="Proteomes" id="UP000599074">
    <property type="component" value="Unassembled WGS sequence"/>
</dbReference>
<dbReference type="GO" id="GO:0006281">
    <property type="term" value="P:DNA repair"/>
    <property type="evidence" value="ECO:0007669"/>
    <property type="project" value="TreeGrafter"/>
</dbReference>
<dbReference type="PANTHER" id="PTHR43434">
    <property type="entry name" value="PHOSPHOGLYCOLATE PHOSPHATASE"/>
    <property type="match status" value="1"/>
</dbReference>
<evidence type="ECO:0000313" key="1">
    <source>
        <dbReference type="EMBL" id="GII24959.1"/>
    </source>
</evidence>
<dbReference type="InterPro" id="IPR023214">
    <property type="entry name" value="HAD_sf"/>
</dbReference>
<dbReference type="EMBL" id="BOON01000044">
    <property type="protein sequence ID" value="GII24959.1"/>
    <property type="molecule type" value="Genomic_DNA"/>
</dbReference>
<sequence>MGQGALTATPTPLTVGFDLDMTLIDSRPGIAATYRSVSARTGVYIDVDAVVSRLGPPLAHELANWFPPDRLDDAIALYREFYPGDAITPTLPLPGAAEALAAVRAAGGRVVVVTAKRAGLARLHVDHLGLPVDVLVGDAWADGKAVALREHGASIYVGDHVADMGAARTAGVVGVGVTTGPCDAAALTAAGAAAVLPDLRAFPQWLETARISVG</sequence>
<gene>
    <name evidence="1" type="ORF">Pme01_45560</name>
</gene>
<dbReference type="PANTHER" id="PTHR43434:SF1">
    <property type="entry name" value="PHOSPHOGLYCOLATE PHOSPHATASE"/>
    <property type="match status" value="1"/>
</dbReference>
<dbReference type="SFLD" id="SFLDS00003">
    <property type="entry name" value="Haloacid_Dehalogenase"/>
    <property type="match status" value="1"/>
</dbReference>
<proteinExistence type="predicted"/>
<organism evidence="1 2">
    <name type="scientific">Planosporangium mesophilum</name>
    <dbReference type="NCBI Taxonomy" id="689768"/>
    <lineage>
        <taxon>Bacteria</taxon>
        <taxon>Bacillati</taxon>
        <taxon>Actinomycetota</taxon>
        <taxon>Actinomycetes</taxon>
        <taxon>Micromonosporales</taxon>
        <taxon>Micromonosporaceae</taxon>
        <taxon>Planosporangium</taxon>
    </lineage>
</organism>
<name>A0A8J3THU5_9ACTN</name>
<reference evidence="1" key="1">
    <citation type="submission" date="2021-01" db="EMBL/GenBank/DDBJ databases">
        <title>Whole genome shotgun sequence of Planosporangium mesophilum NBRC 109066.</title>
        <authorList>
            <person name="Komaki H."/>
            <person name="Tamura T."/>
        </authorList>
    </citation>
    <scope>NUCLEOTIDE SEQUENCE</scope>
    <source>
        <strain evidence="1">NBRC 109066</strain>
    </source>
</reference>
<dbReference type="AlphaFoldDB" id="A0A8J3THU5"/>
<dbReference type="InterPro" id="IPR050155">
    <property type="entry name" value="HAD-like_hydrolase_sf"/>
</dbReference>
<dbReference type="Gene3D" id="3.40.50.1000">
    <property type="entry name" value="HAD superfamily/HAD-like"/>
    <property type="match status" value="1"/>
</dbReference>